<sequence length="78" mass="8574">MEPKFILKSLFNIIPKLIEVEGTRLLREQRVCEDPAGASDEEASQPPRGKRVSCCVNQPAGIIRTIHMIVANSGKTNA</sequence>
<reference evidence="1 2" key="1">
    <citation type="submission" date="2023-03" db="EMBL/GenBank/DDBJ databases">
        <title>Bacillus Genome Sequencing.</title>
        <authorList>
            <person name="Dunlap C."/>
        </authorList>
    </citation>
    <scope>NUCLEOTIDE SEQUENCE [LARGE SCALE GENOMIC DNA]</scope>
    <source>
        <strain evidence="1 2">B-23453</strain>
    </source>
</reference>
<proteinExistence type="predicted"/>
<protein>
    <submittedName>
        <fullName evidence="1">Uncharacterized protein</fullName>
    </submittedName>
</protein>
<dbReference type="RefSeq" id="WP_066264249.1">
    <property type="nucleotide sequence ID" value="NZ_JARMAB010000019.1"/>
</dbReference>
<accession>A0ABU6MH07</accession>
<evidence type="ECO:0000313" key="1">
    <source>
        <dbReference type="EMBL" id="MED1203965.1"/>
    </source>
</evidence>
<dbReference type="Proteomes" id="UP001341444">
    <property type="component" value="Unassembled WGS sequence"/>
</dbReference>
<name>A0ABU6MH07_9BACI</name>
<dbReference type="EMBL" id="JARMAB010000019">
    <property type="protein sequence ID" value="MED1203965.1"/>
    <property type="molecule type" value="Genomic_DNA"/>
</dbReference>
<gene>
    <name evidence="1" type="ORF">P4T90_12965</name>
</gene>
<evidence type="ECO:0000313" key="2">
    <source>
        <dbReference type="Proteomes" id="UP001341444"/>
    </source>
</evidence>
<comment type="caution">
    <text evidence="1">The sequence shown here is derived from an EMBL/GenBank/DDBJ whole genome shotgun (WGS) entry which is preliminary data.</text>
</comment>
<organism evidence="1 2">
    <name type="scientific">Heyndrickxia acidicola</name>
    <dbReference type="NCBI Taxonomy" id="209389"/>
    <lineage>
        <taxon>Bacteria</taxon>
        <taxon>Bacillati</taxon>
        <taxon>Bacillota</taxon>
        <taxon>Bacilli</taxon>
        <taxon>Bacillales</taxon>
        <taxon>Bacillaceae</taxon>
        <taxon>Heyndrickxia</taxon>
    </lineage>
</organism>
<keyword evidence="2" id="KW-1185">Reference proteome</keyword>